<evidence type="ECO:0000313" key="3">
    <source>
        <dbReference type="Proteomes" id="UP000826271"/>
    </source>
</evidence>
<gene>
    <name evidence="2" type="ORF">BUALT_Bualt12G0140400</name>
</gene>
<protein>
    <submittedName>
        <fullName evidence="2">Uncharacterized protein</fullName>
    </submittedName>
</protein>
<dbReference type="PANTHER" id="PTHR33592">
    <property type="entry name" value="TRANSMEMBRANE PROTEIN"/>
    <property type="match status" value="1"/>
</dbReference>
<reference evidence="2" key="1">
    <citation type="submission" date="2019-10" db="EMBL/GenBank/DDBJ databases">
        <authorList>
            <person name="Zhang R."/>
            <person name="Pan Y."/>
            <person name="Wang J."/>
            <person name="Ma R."/>
            <person name="Yu S."/>
        </authorList>
    </citation>
    <scope>NUCLEOTIDE SEQUENCE</scope>
    <source>
        <strain evidence="2">LA-IB0</strain>
        <tissue evidence="2">Leaf</tissue>
    </source>
</reference>
<comment type="caution">
    <text evidence="2">The sequence shown here is derived from an EMBL/GenBank/DDBJ whole genome shotgun (WGS) entry which is preliminary data.</text>
</comment>
<keyword evidence="3" id="KW-1185">Reference proteome</keyword>
<evidence type="ECO:0000256" key="1">
    <source>
        <dbReference type="SAM" id="MobiDB-lite"/>
    </source>
</evidence>
<proteinExistence type="predicted"/>
<organism evidence="2 3">
    <name type="scientific">Buddleja alternifolia</name>
    <dbReference type="NCBI Taxonomy" id="168488"/>
    <lineage>
        <taxon>Eukaryota</taxon>
        <taxon>Viridiplantae</taxon>
        <taxon>Streptophyta</taxon>
        <taxon>Embryophyta</taxon>
        <taxon>Tracheophyta</taxon>
        <taxon>Spermatophyta</taxon>
        <taxon>Magnoliopsida</taxon>
        <taxon>eudicotyledons</taxon>
        <taxon>Gunneridae</taxon>
        <taxon>Pentapetalae</taxon>
        <taxon>asterids</taxon>
        <taxon>lamiids</taxon>
        <taxon>Lamiales</taxon>
        <taxon>Scrophulariaceae</taxon>
        <taxon>Buddlejeae</taxon>
        <taxon>Buddleja</taxon>
    </lineage>
</organism>
<feature type="region of interest" description="Disordered" evidence="1">
    <location>
        <begin position="79"/>
        <end position="111"/>
    </location>
</feature>
<dbReference type="Proteomes" id="UP000826271">
    <property type="component" value="Unassembled WGS sequence"/>
</dbReference>
<evidence type="ECO:0000313" key="2">
    <source>
        <dbReference type="EMBL" id="KAG8373144.1"/>
    </source>
</evidence>
<dbReference type="PANTHER" id="PTHR33592:SF3">
    <property type="entry name" value="TRANSMEMBRANE PROTEIN"/>
    <property type="match status" value="1"/>
</dbReference>
<dbReference type="AlphaFoldDB" id="A0AAV6WZ79"/>
<accession>A0AAV6WZ79</accession>
<sequence length="111" mass="11775">MVSFRVKIFLIFHILFIISIFVTRANAVRTLHADQWLKKQVQLLESLPRGPVPPSGGSPCTYIPGQNGGVCTLNEKHFSGGGGGSAHAPPAPPSGGIDFAATPLPSDKVRE</sequence>
<name>A0AAV6WZ79_9LAMI</name>
<dbReference type="EMBL" id="WHWC01000012">
    <property type="protein sequence ID" value="KAG8373144.1"/>
    <property type="molecule type" value="Genomic_DNA"/>
</dbReference>